<feature type="region of interest" description="Disordered" evidence="1">
    <location>
        <begin position="1"/>
        <end position="61"/>
    </location>
</feature>
<evidence type="ECO:0000256" key="1">
    <source>
        <dbReference type="SAM" id="MobiDB-lite"/>
    </source>
</evidence>
<accession>A0A5A7QAK4</accession>
<feature type="compositionally biased region" description="Acidic residues" evidence="1">
    <location>
        <begin position="24"/>
        <end position="33"/>
    </location>
</feature>
<name>A0A5A7QAK4_STRAF</name>
<dbReference type="EMBL" id="BKCP01006239">
    <property type="protein sequence ID" value="GER41998.1"/>
    <property type="molecule type" value="Genomic_DNA"/>
</dbReference>
<keyword evidence="3" id="KW-1185">Reference proteome</keyword>
<gene>
    <name evidence="2" type="ORF">STAS_18757</name>
</gene>
<evidence type="ECO:0000313" key="3">
    <source>
        <dbReference type="Proteomes" id="UP000325081"/>
    </source>
</evidence>
<protein>
    <submittedName>
        <fullName evidence="2">High mobility group protein B1</fullName>
    </submittedName>
</protein>
<reference evidence="3" key="1">
    <citation type="journal article" date="2019" name="Curr. Biol.">
        <title>Genome Sequence of Striga asiatica Provides Insight into the Evolution of Plant Parasitism.</title>
        <authorList>
            <person name="Yoshida S."/>
            <person name="Kim S."/>
            <person name="Wafula E.K."/>
            <person name="Tanskanen J."/>
            <person name="Kim Y.M."/>
            <person name="Honaas L."/>
            <person name="Yang Z."/>
            <person name="Spallek T."/>
            <person name="Conn C.E."/>
            <person name="Ichihashi Y."/>
            <person name="Cheong K."/>
            <person name="Cui S."/>
            <person name="Der J.P."/>
            <person name="Gundlach H."/>
            <person name="Jiao Y."/>
            <person name="Hori C."/>
            <person name="Ishida J.K."/>
            <person name="Kasahara H."/>
            <person name="Kiba T."/>
            <person name="Kim M.S."/>
            <person name="Koo N."/>
            <person name="Laohavisit A."/>
            <person name="Lee Y.H."/>
            <person name="Lumba S."/>
            <person name="McCourt P."/>
            <person name="Mortimer J.C."/>
            <person name="Mutuku J.M."/>
            <person name="Nomura T."/>
            <person name="Sasaki-Sekimoto Y."/>
            <person name="Seto Y."/>
            <person name="Wang Y."/>
            <person name="Wakatake T."/>
            <person name="Sakakibara H."/>
            <person name="Demura T."/>
            <person name="Yamaguchi S."/>
            <person name="Yoneyama K."/>
            <person name="Manabe R.I."/>
            <person name="Nelson D.C."/>
            <person name="Schulman A.H."/>
            <person name="Timko M.P."/>
            <person name="dePamphilis C.W."/>
            <person name="Choi D."/>
            <person name="Shirasu K."/>
        </authorList>
    </citation>
    <scope>NUCLEOTIDE SEQUENCE [LARGE SCALE GENOMIC DNA]</scope>
    <source>
        <strain evidence="3">cv. UVA1</strain>
    </source>
</reference>
<organism evidence="2 3">
    <name type="scientific">Striga asiatica</name>
    <name type="common">Asiatic witchweed</name>
    <name type="synonym">Buchnera asiatica</name>
    <dbReference type="NCBI Taxonomy" id="4170"/>
    <lineage>
        <taxon>Eukaryota</taxon>
        <taxon>Viridiplantae</taxon>
        <taxon>Streptophyta</taxon>
        <taxon>Embryophyta</taxon>
        <taxon>Tracheophyta</taxon>
        <taxon>Spermatophyta</taxon>
        <taxon>Magnoliopsida</taxon>
        <taxon>eudicotyledons</taxon>
        <taxon>Gunneridae</taxon>
        <taxon>Pentapetalae</taxon>
        <taxon>asterids</taxon>
        <taxon>lamiids</taxon>
        <taxon>Lamiales</taxon>
        <taxon>Orobanchaceae</taxon>
        <taxon>Buchnereae</taxon>
        <taxon>Striga</taxon>
    </lineage>
</organism>
<evidence type="ECO:0000313" key="2">
    <source>
        <dbReference type="EMBL" id="GER41998.1"/>
    </source>
</evidence>
<dbReference type="Proteomes" id="UP000325081">
    <property type="component" value="Unassembled WGS sequence"/>
</dbReference>
<sequence>MGIPFLDDESQPNVGTSAGPADENPNDEDEDELDANRHPTHETIQPPPLIDAHTGASSQSAAPVWFSEYEARNEARWKTFTQQNDARWMSFVESNNARWTEQTKKWNEFVQSNEEHWTAHDNRWDTWADQQYLR</sequence>
<dbReference type="AlphaFoldDB" id="A0A5A7QAK4"/>
<feature type="compositionally biased region" description="Acidic residues" evidence="1">
    <location>
        <begin position="1"/>
        <end position="10"/>
    </location>
</feature>
<proteinExistence type="predicted"/>
<comment type="caution">
    <text evidence="2">The sequence shown here is derived from an EMBL/GenBank/DDBJ whole genome shotgun (WGS) entry which is preliminary data.</text>
</comment>